<dbReference type="GO" id="GO:0004519">
    <property type="term" value="F:endonuclease activity"/>
    <property type="evidence" value="ECO:0007669"/>
    <property type="project" value="UniProtKB-KW"/>
</dbReference>
<dbReference type="Proteomes" id="UP000575480">
    <property type="component" value="Unassembled WGS sequence"/>
</dbReference>
<comment type="caution">
    <text evidence="2">The sequence shown here is derived from an EMBL/GenBank/DDBJ whole genome shotgun (WGS) entry which is preliminary data.</text>
</comment>
<sequence>MSKDYRKIAGNHYKNQICVWCMDSNKDILEVAHVDGNHKNNNPENLCWLCIKCHRLFDIDLITIEQLLPRRDFVETMPKANWKKLMKDAGAKAARTRKQNQMKRAKK</sequence>
<dbReference type="EMBL" id="JACATE010000016">
    <property type="protein sequence ID" value="NWJ29237.1"/>
    <property type="molecule type" value="Genomic_DNA"/>
</dbReference>
<dbReference type="InterPro" id="IPR003615">
    <property type="entry name" value="HNH_nuc"/>
</dbReference>
<dbReference type="EMBL" id="JACATH010000010">
    <property type="protein sequence ID" value="NWJ57691.1"/>
    <property type="molecule type" value="Genomic_DNA"/>
</dbReference>
<protein>
    <submittedName>
        <fullName evidence="2">HNH endonuclease</fullName>
    </submittedName>
</protein>
<evidence type="ECO:0000313" key="1">
    <source>
        <dbReference type="EMBL" id="NWJ29237.1"/>
    </source>
</evidence>
<dbReference type="AlphaFoldDB" id="A0A7K4MXZ5"/>
<dbReference type="CDD" id="cd00085">
    <property type="entry name" value="HNHc"/>
    <property type="match status" value="1"/>
</dbReference>
<evidence type="ECO:0000313" key="2">
    <source>
        <dbReference type="EMBL" id="NWJ57691.1"/>
    </source>
</evidence>
<evidence type="ECO:0000313" key="4">
    <source>
        <dbReference type="Proteomes" id="UP000535457"/>
    </source>
</evidence>
<evidence type="ECO:0000313" key="5">
    <source>
        <dbReference type="Proteomes" id="UP000563820"/>
    </source>
</evidence>
<evidence type="ECO:0000313" key="6">
    <source>
        <dbReference type="Proteomes" id="UP000575480"/>
    </source>
</evidence>
<accession>A0A7K4MXZ5</accession>
<keyword evidence="2" id="KW-0540">Nuclease</keyword>
<name>A0A7K4MXZ5_9ARCH</name>
<keyword evidence="2" id="KW-0378">Hydrolase</keyword>
<dbReference type="EMBL" id="JACATG010000005">
    <property type="protein sequence ID" value="NWK13815.1"/>
    <property type="molecule type" value="Genomic_DNA"/>
</dbReference>
<dbReference type="Proteomes" id="UP000535457">
    <property type="component" value="Unassembled WGS sequence"/>
</dbReference>
<reference evidence="4 5" key="1">
    <citation type="journal article" date="2019" name="Environ. Microbiol.">
        <title>Genomics insights into ecotype formation of ammonia-oxidizing archaea in the deep ocean.</title>
        <authorList>
            <person name="Wang Y."/>
            <person name="Huang J.M."/>
            <person name="Cui G.J."/>
            <person name="Nunoura T."/>
            <person name="Takaki Y."/>
            <person name="Li W.L."/>
            <person name="Li J."/>
            <person name="Gao Z.M."/>
            <person name="Takai K."/>
            <person name="Zhang A.Q."/>
            <person name="Stepanauskas R."/>
        </authorList>
    </citation>
    <scope>NUCLEOTIDE SEQUENCE [LARGE SCALE GENOMIC DNA]</scope>
    <source>
        <strain evidence="2 6">L15a</strain>
        <strain evidence="3 4">L19a</strain>
        <strain evidence="1 5">T1L11</strain>
    </source>
</reference>
<proteinExistence type="predicted"/>
<reference evidence="2" key="2">
    <citation type="submission" date="2020-06" db="EMBL/GenBank/DDBJ databases">
        <authorList>
            <person name="Wang Y."/>
        </authorList>
    </citation>
    <scope>NUCLEOTIDE SEQUENCE</scope>
    <source>
        <strain evidence="2">L15a</strain>
        <strain evidence="3">L19a</strain>
        <strain evidence="1">T1L11</strain>
    </source>
</reference>
<evidence type="ECO:0000313" key="3">
    <source>
        <dbReference type="EMBL" id="NWK13815.1"/>
    </source>
</evidence>
<gene>
    <name evidence="1" type="ORF">HX848_07670</name>
    <name evidence="3" type="ORF">HX853_04170</name>
    <name evidence="2" type="ORF">HX858_08090</name>
</gene>
<organism evidence="2 6">
    <name type="scientific">Marine Group I thaumarchaeote</name>
    <dbReference type="NCBI Taxonomy" id="2511932"/>
    <lineage>
        <taxon>Archaea</taxon>
        <taxon>Nitrososphaerota</taxon>
        <taxon>Marine Group I</taxon>
    </lineage>
</organism>
<keyword evidence="2" id="KW-0255">Endonuclease</keyword>
<dbReference type="Proteomes" id="UP000563820">
    <property type="component" value="Unassembled WGS sequence"/>
</dbReference>